<dbReference type="Gene3D" id="3.30.1340.30">
    <property type="match status" value="1"/>
</dbReference>
<dbReference type="AlphaFoldDB" id="A0A158KLA1"/>
<evidence type="ECO:0000313" key="3">
    <source>
        <dbReference type="EMBL" id="SAL81907.1"/>
    </source>
</evidence>
<dbReference type="RefSeq" id="WP_061150345.1">
    <property type="nucleotide sequence ID" value="NZ_FCOM02000039.1"/>
</dbReference>
<dbReference type="Pfam" id="PF04972">
    <property type="entry name" value="BON"/>
    <property type="match status" value="1"/>
</dbReference>
<sequence length="125" mass="12428">MTTTRALGIASIVLIALASVHAWAQPGASEAGAASNAAAASGSTTGKNIRGADRALRRKVYAAIAKSKDINAGDISVVAKSGAVTLDGTVVDASQIDKVAEITRGVPGVTSVANKLTVQKPFGGQ</sequence>
<evidence type="ECO:0000256" key="1">
    <source>
        <dbReference type="SAM" id="SignalP"/>
    </source>
</evidence>
<dbReference type="InterPro" id="IPR007055">
    <property type="entry name" value="BON_dom"/>
</dbReference>
<evidence type="ECO:0000313" key="4">
    <source>
        <dbReference type="Proteomes" id="UP000055019"/>
    </source>
</evidence>
<dbReference type="InterPro" id="IPR051686">
    <property type="entry name" value="Lipoprotein_DolP"/>
</dbReference>
<dbReference type="Proteomes" id="UP000055019">
    <property type="component" value="Unassembled WGS sequence"/>
</dbReference>
<keyword evidence="4" id="KW-1185">Reference proteome</keyword>
<reference evidence="3" key="1">
    <citation type="submission" date="2016-01" db="EMBL/GenBank/DDBJ databases">
        <authorList>
            <person name="Peeters C."/>
        </authorList>
    </citation>
    <scope>NUCLEOTIDE SEQUENCE [LARGE SCALE GENOMIC DNA]</scope>
    <source>
        <strain evidence="3">LMG 29317</strain>
    </source>
</reference>
<feature type="chain" id="PRO_5007627842" evidence="1">
    <location>
        <begin position="25"/>
        <end position="125"/>
    </location>
</feature>
<dbReference type="OrthoDB" id="9032941at2"/>
<dbReference type="PANTHER" id="PTHR34606">
    <property type="entry name" value="BON DOMAIN-CONTAINING PROTEIN"/>
    <property type="match status" value="1"/>
</dbReference>
<keyword evidence="1" id="KW-0732">Signal</keyword>
<dbReference type="EMBL" id="FCOM02000039">
    <property type="protein sequence ID" value="SAL81907.1"/>
    <property type="molecule type" value="Genomic_DNA"/>
</dbReference>
<protein>
    <submittedName>
        <fullName evidence="3">Transport-associated protein</fullName>
    </submittedName>
</protein>
<proteinExistence type="predicted"/>
<feature type="signal peptide" evidence="1">
    <location>
        <begin position="1"/>
        <end position="24"/>
    </location>
</feature>
<organism evidence="3 4">
    <name type="scientific">Caballeronia arvi</name>
    <dbReference type="NCBI Taxonomy" id="1777135"/>
    <lineage>
        <taxon>Bacteria</taxon>
        <taxon>Pseudomonadati</taxon>
        <taxon>Pseudomonadota</taxon>
        <taxon>Betaproteobacteria</taxon>
        <taxon>Burkholderiales</taxon>
        <taxon>Burkholderiaceae</taxon>
        <taxon>Caballeronia</taxon>
    </lineage>
</organism>
<dbReference type="PROSITE" id="PS50914">
    <property type="entry name" value="BON"/>
    <property type="match status" value="1"/>
</dbReference>
<name>A0A158KLA1_9BURK</name>
<accession>A0A158KLA1</accession>
<comment type="caution">
    <text evidence="3">The sequence shown here is derived from an EMBL/GenBank/DDBJ whole genome shotgun (WGS) entry which is preliminary data.</text>
</comment>
<evidence type="ECO:0000259" key="2">
    <source>
        <dbReference type="PROSITE" id="PS50914"/>
    </source>
</evidence>
<gene>
    <name evidence="3" type="ORF">AWB74_06093</name>
</gene>
<dbReference type="PANTHER" id="PTHR34606:SF15">
    <property type="entry name" value="BON DOMAIN-CONTAINING PROTEIN"/>
    <property type="match status" value="1"/>
</dbReference>
<feature type="domain" description="BON" evidence="2">
    <location>
        <begin position="52"/>
        <end position="120"/>
    </location>
</feature>